<dbReference type="InterPro" id="IPR018200">
    <property type="entry name" value="USP_CS"/>
</dbReference>
<evidence type="ECO:0000256" key="3">
    <source>
        <dbReference type="ARBA" id="ARBA00022670"/>
    </source>
</evidence>
<evidence type="ECO:0000256" key="2">
    <source>
        <dbReference type="ARBA" id="ARBA00009085"/>
    </source>
</evidence>
<comment type="caution">
    <text evidence="11">The sequence shown here is derived from an EMBL/GenBank/DDBJ whole genome shotgun (WGS) entry which is preliminary data.</text>
</comment>
<dbReference type="PANTHER" id="PTHR24006:SF747">
    <property type="entry name" value="UBIQUITIN CARBOXYL-TERMINAL HYDROLASE 20"/>
    <property type="match status" value="1"/>
</dbReference>
<dbReference type="InterPro" id="IPR001394">
    <property type="entry name" value="Peptidase_C19_UCH"/>
</dbReference>
<feature type="compositionally biased region" description="Polar residues" evidence="9">
    <location>
        <begin position="45"/>
        <end position="59"/>
    </location>
</feature>
<evidence type="ECO:0000256" key="7">
    <source>
        <dbReference type="ARBA" id="ARBA00037450"/>
    </source>
</evidence>
<evidence type="ECO:0000313" key="11">
    <source>
        <dbReference type="EMBL" id="RXH97035.1"/>
    </source>
</evidence>
<reference evidence="11 12" key="1">
    <citation type="submission" date="2018-10" db="EMBL/GenBank/DDBJ databases">
        <title>A high-quality apple genome assembly.</title>
        <authorList>
            <person name="Hu J."/>
        </authorList>
    </citation>
    <scope>NUCLEOTIDE SEQUENCE [LARGE SCALE GENOMIC DNA]</scope>
    <source>
        <strain evidence="12">cv. HFTH1</strain>
        <tissue evidence="11">Young leaf</tissue>
    </source>
</reference>
<feature type="region of interest" description="Disordered" evidence="9">
    <location>
        <begin position="687"/>
        <end position="717"/>
    </location>
</feature>
<keyword evidence="6 8" id="KW-0788">Thiol protease</keyword>
<organism evidence="11 12">
    <name type="scientific">Malus domestica</name>
    <name type="common">Apple</name>
    <name type="synonym">Pyrus malus</name>
    <dbReference type="NCBI Taxonomy" id="3750"/>
    <lineage>
        <taxon>Eukaryota</taxon>
        <taxon>Viridiplantae</taxon>
        <taxon>Streptophyta</taxon>
        <taxon>Embryophyta</taxon>
        <taxon>Tracheophyta</taxon>
        <taxon>Spermatophyta</taxon>
        <taxon>Magnoliopsida</taxon>
        <taxon>eudicotyledons</taxon>
        <taxon>Gunneridae</taxon>
        <taxon>Pentapetalae</taxon>
        <taxon>rosids</taxon>
        <taxon>fabids</taxon>
        <taxon>Rosales</taxon>
        <taxon>Rosaceae</taxon>
        <taxon>Amygdaloideae</taxon>
        <taxon>Maleae</taxon>
        <taxon>Malus</taxon>
    </lineage>
</organism>
<keyword evidence="4 8" id="KW-0833">Ubl conjugation pathway</keyword>
<dbReference type="GO" id="GO:0005829">
    <property type="term" value="C:cytosol"/>
    <property type="evidence" value="ECO:0007669"/>
    <property type="project" value="TreeGrafter"/>
</dbReference>
<proteinExistence type="inferred from homology"/>
<sequence>MAEALDGSPPFSQSDAMDDLALVCMPEKADGFWPSSTLKPLGDQSLDTSLPNPNGSSPIFEQVQEEEAEPSPPPSPLNLVGNNLSIYELNSSDSSRVSSSWYSPWNSWSSAKGSPISFESQFHKEETKPSMVSAGLANLGNTCFMNAILQCFTHTVPLLEGLRSSNHSMPCDRGSERFCVLCALRDHIDLSIASSGRVVSPWKLVDNLNHISSYFQRYQQEDAHEFLQCFLDKLERSSMGSMKKDESSSVQDKNLVEKVFGGRLVSKLRCCNCGHCSDTYEPLIDLSLEIEEADTLPRALESFTKIENINDSETKFTCEKCKEKVSVEKQLVVDQAPQVAAFHLKRFKTDGSNVQKIEKHVEFPLELDLKPYTGGSDIDMELKYELYAIVEHVGFSSTSGHYFCFIRSSPDTWHRLDDSRVTRVREEFVLSQEAYILFYARKGTPWFLSVVEALKPCLDPAVMSTSPKSVLENVESTNNLSPSVNYVDRCAANEPRDACETVTLSLHQVRPKEVDVSDTRGEASELSEWINGPKRDAGCSQETTDTGAAIDASTPGGGRNNFDKTLGNTENICSTSTPVANSCHKRSAKVILQPMTPPRSPSLDLVFESREPSFHLPRDHVKSADNVTCKRSLNNAIRKDHLKSADNALCKRASNNVVEDAERTEAVRYLSKKSLNKGRASQLLAAMVGPQNGSSLDKKRKRAGSSPCKKVSRAGGSLKNNHTMRPVICVYNLVVFFEKGGKKQKLMGKSILSRNRKAMEKDIMKESSESMNTPKHVLIVMDGMKEFTTEPLEWVLENIVINAGSTVTLLGVMPWLNIPLSSKTWLDVWPVGLEELSFFKEKNESRSDIKYLKLQKVVNLCSKYGVFPQKKVIMGYPSRSLVVEQIATLHATWVVFDRHQKKDRKFYAGKLPCNMVMMNEDGEVDMIRGRSMIETMDSAPTLHIPISDHLKGILKKQAQDQDPEEMDQDGKDLK</sequence>
<dbReference type="STRING" id="3750.A0A498JPG3"/>
<name>A0A498JPG3_MALDO</name>
<evidence type="ECO:0000256" key="6">
    <source>
        <dbReference type="ARBA" id="ARBA00022807"/>
    </source>
</evidence>
<dbReference type="GO" id="GO:0005634">
    <property type="term" value="C:nucleus"/>
    <property type="evidence" value="ECO:0007669"/>
    <property type="project" value="TreeGrafter"/>
</dbReference>
<feature type="region of interest" description="Disordered" evidence="9">
    <location>
        <begin position="955"/>
        <end position="974"/>
    </location>
</feature>
<evidence type="ECO:0000256" key="8">
    <source>
        <dbReference type="RuleBase" id="RU366025"/>
    </source>
</evidence>
<evidence type="ECO:0000256" key="1">
    <source>
        <dbReference type="ARBA" id="ARBA00000707"/>
    </source>
</evidence>
<keyword evidence="12" id="KW-1185">Reference proteome</keyword>
<dbReference type="PROSITE" id="PS50235">
    <property type="entry name" value="USP_3"/>
    <property type="match status" value="1"/>
</dbReference>
<dbReference type="Gene3D" id="3.90.70.10">
    <property type="entry name" value="Cysteine proteinases"/>
    <property type="match status" value="1"/>
</dbReference>
<dbReference type="Pfam" id="PF00443">
    <property type="entry name" value="UCH"/>
    <property type="match status" value="1"/>
</dbReference>
<dbReference type="InterPro" id="IPR038765">
    <property type="entry name" value="Papain-like_cys_pep_sf"/>
</dbReference>
<gene>
    <name evidence="11" type="ORF">DVH24_035703</name>
</gene>
<dbReference type="InterPro" id="IPR028889">
    <property type="entry name" value="USP"/>
</dbReference>
<dbReference type="GO" id="GO:0016579">
    <property type="term" value="P:protein deubiquitination"/>
    <property type="evidence" value="ECO:0007669"/>
    <property type="project" value="InterPro"/>
</dbReference>
<comment type="similarity">
    <text evidence="2 8">Belongs to the peptidase C19 family.</text>
</comment>
<evidence type="ECO:0000256" key="5">
    <source>
        <dbReference type="ARBA" id="ARBA00022801"/>
    </source>
</evidence>
<evidence type="ECO:0000259" key="10">
    <source>
        <dbReference type="PROSITE" id="PS50235"/>
    </source>
</evidence>
<accession>A0A498JPG3</accession>
<feature type="region of interest" description="Disordered" evidence="9">
    <location>
        <begin position="33"/>
        <end position="79"/>
    </location>
</feature>
<protein>
    <recommendedName>
        <fullName evidence="8">Ubiquitin carboxyl-terminal hydrolase</fullName>
        <ecNumber evidence="8">3.4.19.12</ecNumber>
    </recommendedName>
</protein>
<dbReference type="AlphaFoldDB" id="A0A498JPG3"/>
<dbReference type="InterPro" id="IPR050164">
    <property type="entry name" value="Peptidase_C19"/>
</dbReference>
<comment type="function">
    <text evidence="7 8">Recognizes and hydrolyzes the peptide bond at the C-terminal Gly of ubiquitin. Involved in the processing of poly-ubiquitin precursors as well as that of ubiquitinated proteins.</text>
</comment>
<dbReference type="GO" id="GO:0004843">
    <property type="term" value="F:cysteine-type deubiquitinase activity"/>
    <property type="evidence" value="ECO:0007669"/>
    <property type="project" value="UniProtKB-UniRule"/>
</dbReference>
<evidence type="ECO:0000256" key="9">
    <source>
        <dbReference type="SAM" id="MobiDB-lite"/>
    </source>
</evidence>
<comment type="catalytic activity">
    <reaction evidence="1 8">
        <text>Thiol-dependent hydrolysis of ester, thioester, amide, peptide and isopeptide bonds formed by the C-terminal Gly of ubiquitin (a 76-residue protein attached to proteins as an intracellular targeting signal).</text>
        <dbReference type="EC" id="3.4.19.12"/>
    </reaction>
</comment>
<dbReference type="SUPFAM" id="SSF54001">
    <property type="entry name" value="Cysteine proteinases"/>
    <property type="match status" value="1"/>
</dbReference>
<keyword evidence="3 8" id="KW-0645">Protease</keyword>
<dbReference type="EMBL" id="RDQH01000332">
    <property type="protein sequence ID" value="RXH97035.1"/>
    <property type="molecule type" value="Genomic_DNA"/>
</dbReference>
<evidence type="ECO:0000313" key="12">
    <source>
        <dbReference type="Proteomes" id="UP000290289"/>
    </source>
</evidence>
<dbReference type="EC" id="3.4.19.12" evidence="8"/>
<dbReference type="GO" id="GO:0006508">
    <property type="term" value="P:proteolysis"/>
    <property type="evidence" value="ECO:0007669"/>
    <property type="project" value="UniProtKB-KW"/>
</dbReference>
<evidence type="ECO:0000256" key="4">
    <source>
        <dbReference type="ARBA" id="ARBA00022786"/>
    </source>
</evidence>
<dbReference type="PROSITE" id="PS00972">
    <property type="entry name" value="USP_1"/>
    <property type="match status" value="1"/>
</dbReference>
<dbReference type="Proteomes" id="UP000290289">
    <property type="component" value="Chromosome 6"/>
</dbReference>
<dbReference type="FunFam" id="3.90.70.10:FF:000116">
    <property type="entry name" value="Ubiquitin carboxyl-terminal hydrolase 20"/>
    <property type="match status" value="1"/>
</dbReference>
<keyword evidence="5 8" id="KW-0378">Hydrolase</keyword>
<dbReference type="PANTHER" id="PTHR24006">
    <property type="entry name" value="UBIQUITIN CARBOXYL-TERMINAL HYDROLASE"/>
    <property type="match status" value="1"/>
</dbReference>
<dbReference type="PROSITE" id="PS00973">
    <property type="entry name" value="USP_2"/>
    <property type="match status" value="1"/>
</dbReference>
<feature type="domain" description="USP" evidence="10">
    <location>
        <begin position="134"/>
        <end position="442"/>
    </location>
</feature>